<protein>
    <recommendedName>
        <fullName evidence="2">Integrase catalytic domain-containing protein</fullName>
    </recommendedName>
</protein>
<dbReference type="PROSITE" id="PS50994">
    <property type="entry name" value="INTEGRASE"/>
    <property type="match status" value="1"/>
</dbReference>
<evidence type="ECO:0000313" key="4">
    <source>
        <dbReference type="Proteomes" id="UP000765509"/>
    </source>
</evidence>
<dbReference type="Proteomes" id="UP000765509">
    <property type="component" value="Unassembled WGS sequence"/>
</dbReference>
<gene>
    <name evidence="3" type="ORF">O181_067087</name>
</gene>
<accession>A0A9Q3F049</accession>
<organism evidence="3 4">
    <name type="scientific">Austropuccinia psidii MF-1</name>
    <dbReference type="NCBI Taxonomy" id="1389203"/>
    <lineage>
        <taxon>Eukaryota</taxon>
        <taxon>Fungi</taxon>
        <taxon>Dikarya</taxon>
        <taxon>Basidiomycota</taxon>
        <taxon>Pucciniomycotina</taxon>
        <taxon>Pucciniomycetes</taxon>
        <taxon>Pucciniales</taxon>
        <taxon>Sphaerophragmiaceae</taxon>
        <taxon>Austropuccinia</taxon>
    </lineage>
</organism>
<proteinExistence type="predicted"/>
<dbReference type="PANTHER" id="PTHR37984:SF5">
    <property type="entry name" value="PROTEIN NYNRIN-LIKE"/>
    <property type="match status" value="1"/>
</dbReference>
<evidence type="ECO:0000313" key="3">
    <source>
        <dbReference type="EMBL" id="MBW0527372.1"/>
    </source>
</evidence>
<comment type="caution">
    <text evidence="3">The sequence shown here is derived from an EMBL/GenBank/DDBJ whole genome shotgun (WGS) entry which is preliminary data.</text>
</comment>
<dbReference type="GO" id="GO:0003723">
    <property type="term" value="F:RNA binding"/>
    <property type="evidence" value="ECO:0007669"/>
    <property type="project" value="UniProtKB-KW"/>
</dbReference>
<name>A0A9Q3F049_9BASI</name>
<dbReference type="OrthoDB" id="5592268at2759"/>
<keyword evidence="4" id="KW-1185">Reference proteome</keyword>
<feature type="domain" description="Integrase catalytic" evidence="2">
    <location>
        <begin position="6"/>
        <end position="176"/>
    </location>
</feature>
<sequence>MIHLQDLESPTKLAHMDWVTKLTSSGDRIYNYCLVIVDRYRKTLIFLPCHKGDTAMDKALLLWNRIMSHAGLLKDIISDRDPKFTSALCTNIHRFFGNKLLFSTEYHPQTDELSEIMIEALEDMMSRSYAYGLEFKDSYSFTHDWCTLIPALELPYKTSVHSSTGQTPAVLEKGWNTRLAAETLSKYLTYIYPIASRFRIMLDIVKHHSKQSFNDTFDYAKQKWYKSHKVQDFKVGDLVLVSTFNISNIKGSKKLKYSQVGPFVIVTLHGTNAFQV</sequence>
<dbReference type="SUPFAM" id="SSF53098">
    <property type="entry name" value="Ribonuclease H-like"/>
    <property type="match status" value="1"/>
</dbReference>
<dbReference type="InterPro" id="IPR050951">
    <property type="entry name" value="Retrovirus_Pol_polyprotein"/>
</dbReference>
<dbReference type="PANTHER" id="PTHR37984">
    <property type="entry name" value="PROTEIN CBG26694"/>
    <property type="match status" value="1"/>
</dbReference>
<evidence type="ECO:0000256" key="1">
    <source>
        <dbReference type="ARBA" id="ARBA00022884"/>
    </source>
</evidence>
<dbReference type="AlphaFoldDB" id="A0A9Q3F049"/>
<evidence type="ECO:0000259" key="2">
    <source>
        <dbReference type="PROSITE" id="PS50994"/>
    </source>
</evidence>
<keyword evidence="1" id="KW-0694">RNA-binding</keyword>
<dbReference type="GO" id="GO:0015074">
    <property type="term" value="P:DNA integration"/>
    <property type="evidence" value="ECO:0007669"/>
    <property type="project" value="InterPro"/>
</dbReference>
<dbReference type="Gene3D" id="3.30.420.10">
    <property type="entry name" value="Ribonuclease H-like superfamily/Ribonuclease H"/>
    <property type="match status" value="1"/>
</dbReference>
<dbReference type="GO" id="GO:0005634">
    <property type="term" value="C:nucleus"/>
    <property type="evidence" value="ECO:0007669"/>
    <property type="project" value="UniProtKB-ARBA"/>
</dbReference>
<dbReference type="InterPro" id="IPR001584">
    <property type="entry name" value="Integrase_cat-core"/>
</dbReference>
<reference evidence="3" key="1">
    <citation type="submission" date="2021-03" db="EMBL/GenBank/DDBJ databases">
        <title>Draft genome sequence of rust myrtle Austropuccinia psidii MF-1, a brazilian biotype.</title>
        <authorList>
            <person name="Quecine M.C."/>
            <person name="Pachon D.M.R."/>
            <person name="Bonatelli M.L."/>
            <person name="Correr F.H."/>
            <person name="Franceschini L.M."/>
            <person name="Leite T.F."/>
            <person name="Margarido G.R.A."/>
            <person name="Almeida C.A."/>
            <person name="Ferrarezi J.A."/>
            <person name="Labate C.A."/>
        </authorList>
    </citation>
    <scope>NUCLEOTIDE SEQUENCE</scope>
    <source>
        <strain evidence="3">MF-1</strain>
    </source>
</reference>
<dbReference type="InterPro" id="IPR036397">
    <property type="entry name" value="RNaseH_sf"/>
</dbReference>
<dbReference type="InterPro" id="IPR012337">
    <property type="entry name" value="RNaseH-like_sf"/>
</dbReference>
<dbReference type="EMBL" id="AVOT02033469">
    <property type="protein sequence ID" value="MBW0527372.1"/>
    <property type="molecule type" value="Genomic_DNA"/>
</dbReference>